<feature type="compositionally biased region" description="Polar residues" evidence="2">
    <location>
        <begin position="351"/>
        <end position="369"/>
    </location>
</feature>
<evidence type="ECO:0000313" key="3">
    <source>
        <dbReference type="EMBL" id="CAG5133800.1"/>
    </source>
</evidence>
<protein>
    <submittedName>
        <fullName evidence="3">Uncharacterized protein</fullName>
    </submittedName>
</protein>
<feature type="compositionally biased region" description="Basic residues" evidence="2">
    <location>
        <begin position="375"/>
        <end position="386"/>
    </location>
</feature>
<dbReference type="EMBL" id="CAJHNH020006490">
    <property type="protein sequence ID" value="CAG5133800.1"/>
    <property type="molecule type" value="Genomic_DNA"/>
</dbReference>
<dbReference type="Proteomes" id="UP000678393">
    <property type="component" value="Unassembled WGS sequence"/>
</dbReference>
<feature type="non-terminal residue" evidence="3">
    <location>
        <position position="1"/>
    </location>
</feature>
<feature type="coiled-coil region" evidence="1">
    <location>
        <begin position="30"/>
        <end position="57"/>
    </location>
</feature>
<evidence type="ECO:0000256" key="1">
    <source>
        <dbReference type="SAM" id="Coils"/>
    </source>
</evidence>
<dbReference type="OrthoDB" id="6158299at2759"/>
<gene>
    <name evidence="3" type="ORF">CUNI_LOCUS19358</name>
</gene>
<keyword evidence="4" id="KW-1185">Reference proteome</keyword>
<evidence type="ECO:0000256" key="2">
    <source>
        <dbReference type="SAM" id="MobiDB-lite"/>
    </source>
</evidence>
<evidence type="ECO:0000313" key="4">
    <source>
        <dbReference type="Proteomes" id="UP000678393"/>
    </source>
</evidence>
<accession>A0A8S4A0A0</accession>
<dbReference type="AlphaFoldDB" id="A0A8S4A0A0"/>
<keyword evidence="1" id="KW-0175">Coiled coil</keyword>
<feature type="region of interest" description="Disordered" evidence="2">
    <location>
        <begin position="351"/>
        <end position="400"/>
    </location>
</feature>
<proteinExistence type="predicted"/>
<name>A0A8S4A0A0_9EUPU</name>
<comment type="caution">
    <text evidence="3">The sequence shown here is derived from an EMBL/GenBank/DDBJ whole genome shotgun (WGS) entry which is preliminary data.</text>
</comment>
<sequence length="400" mass="45277">LQQLLQEQHSAMTRLQSHAHLQQVKANLLTTSLRAKLRRKERKLNLLKSEHEQQISAVLSHLLYLEGHMQKEQNQVLEILHDKDEIIIRQAGEIKELRAQNNRFREQLKERPGYPPDNGLVKTISHLAHPDEPTLVPDTENRMFLRGSKNKQGEQIYGNGHRVRFSEMKDRLRRHKSSLELYQHEPLETLVESNLKYGSQENLIAAEGNQSKIHSRKDKCQSLIDYPMFLHDRAGRLTDDGDGQLEDFHSPIISRHDSTSSLVIFDEKTAKQHGTLSTSLAYGFNELSKSKSVPHALSMVSEKESVVDSFKMRPKFLPNTAMSTKNSLSATATTTTITPATISASSSMINLSPHRSQTTVSSPTESNPFKSFKNVFKRKGSKKKKSAPSSSSKDQKDAVK</sequence>
<organism evidence="3 4">
    <name type="scientific">Candidula unifasciata</name>
    <dbReference type="NCBI Taxonomy" id="100452"/>
    <lineage>
        <taxon>Eukaryota</taxon>
        <taxon>Metazoa</taxon>
        <taxon>Spiralia</taxon>
        <taxon>Lophotrochozoa</taxon>
        <taxon>Mollusca</taxon>
        <taxon>Gastropoda</taxon>
        <taxon>Heterobranchia</taxon>
        <taxon>Euthyneura</taxon>
        <taxon>Panpulmonata</taxon>
        <taxon>Eupulmonata</taxon>
        <taxon>Stylommatophora</taxon>
        <taxon>Helicina</taxon>
        <taxon>Helicoidea</taxon>
        <taxon>Geomitridae</taxon>
        <taxon>Candidula</taxon>
    </lineage>
</organism>
<reference evidence="3" key="1">
    <citation type="submission" date="2021-04" db="EMBL/GenBank/DDBJ databases">
        <authorList>
            <consortium name="Molecular Ecology Group"/>
        </authorList>
    </citation>
    <scope>NUCLEOTIDE SEQUENCE</scope>
</reference>